<name>A0A167ZI72_CORFA</name>
<evidence type="ECO:0000313" key="4">
    <source>
        <dbReference type="Proteomes" id="UP000076744"/>
    </source>
</evidence>
<feature type="chain" id="PRO_5007895030" evidence="2">
    <location>
        <begin position="22"/>
        <end position="130"/>
    </location>
</feature>
<feature type="region of interest" description="Disordered" evidence="1">
    <location>
        <begin position="110"/>
        <end position="130"/>
    </location>
</feature>
<reference evidence="3 4" key="1">
    <citation type="journal article" date="2016" name="Genome Biol. Evol.">
        <title>Divergent and convergent evolution of fungal pathogenicity.</title>
        <authorList>
            <person name="Shang Y."/>
            <person name="Xiao G."/>
            <person name="Zheng P."/>
            <person name="Cen K."/>
            <person name="Zhan S."/>
            <person name="Wang C."/>
        </authorList>
    </citation>
    <scope>NUCLEOTIDE SEQUENCE [LARGE SCALE GENOMIC DNA]</scope>
    <source>
        <strain evidence="3 4">ARSEF 2679</strain>
    </source>
</reference>
<organism evidence="3 4">
    <name type="scientific">Cordyceps fumosorosea (strain ARSEF 2679)</name>
    <name type="common">Isaria fumosorosea</name>
    <dbReference type="NCBI Taxonomy" id="1081104"/>
    <lineage>
        <taxon>Eukaryota</taxon>
        <taxon>Fungi</taxon>
        <taxon>Dikarya</taxon>
        <taxon>Ascomycota</taxon>
        <taxon>Pezizomycotina</taxon>
        <taxon>Sordariomycetes</taxon>
        <taxon>Hypocreomycetidae</taxon>
        <taxon>Hypocreales</taxon>
        <taxon>Cordycipitaceae</taxon>
        <taxon>Cordyceps</taxon>
    </lineage>
</organism>
<evidence type="ECO:0000256" key="1">
    <source>
        <dbReference type="SAM" id="MobiDB-lite"/>
    </source>
</evidence>
<protein>
    <submittedName>
        <fullName evidence="3">Uncharacterized protein</fullName>
    </submittedName>
</protein>
<sequence length="130" mass="13107">MRRLHLIATVAAGILATTAHAAPGISPPAHQERAGDLACPAVPAPARFVKTVTVDVTVCVAPAPPPTPEPCPDGTTWVAAPDGKDKHAEEVTVVTSTTTSVVTVFVVPEAKVTPPPTPGPEEAGPECPAG</sequence>
<dbReference type="Proteomes" id="UP000076744">
    <property type="component" value="Unassembled WGS sequence"/>
</dbReference>
<dbReference type="AlphaFoldDB" id="A0A167ZI72"/>
<comment type="caution">
    <text evidence="3">The sequence shown here is derived from an EMBL/GenBank/DDBJ whole genome shotgun (WGS) entry which is preliminary data.</text>
</comment>
<dbReference type="EMBL" id="AZHB01000007">
    <property type="protein sequence ID" value="OAA67549.1"/>
    <property type="molecule type" value="Genomic_DNA"/>
</dbReference>
<evidence type="ECO:0000313" key="3">
    <source>
        <dbReference type="EMBL" id="OAA67549.1"/>
    </source>
</evidence>
<keyword evidence="4" id="KW-1185">Reference proteome</keyword>
<dbReference type="GeneID" id="30020017"/>
<gene>
    <name evidence="3" type="ORF">ISF_03725</name>
</gene>
<keyword evidence="2" id="KW-0732">Signal</keyword>
<proteinExistence type="predicted"/>
<dbReference type="RefSeq" id="XP_018705538.1">
    <property type="nucleotide sequence ID" value="XM_018847331.1"/>
</dbReference>
<feature type="compositionally biased region" description="Low complexity" evidence="1">
    <location>
        <begin position="120"/>
        <end position="130"/>
    </location>
</feature>
<evidence type="ECO:0000256" key="2">
    <source>
        <dbReference type="SAM" id="SignalP"/>
    </source>
</evidence>
<accession>A0A167ZI72</accession>
<feature type="signal peptide" evidence="2">
    <location>
        <begin position="1"/>
        <end position="21"/>
    </location>
</feature>